<organism evidence="2 3">
    <name type="scientific">Pseudocercospora eumusae</name>
    <dbReference type="NCBI Taxonomy" id="321146"/>
    <lineage>
        <taxon>Eukaryota</taxon>
        <taxon>Fungi</taxon>
        <taxon>Dikarya</taxon>
        <taxon>Ascomycota</taxon>
        <taxon>Pezizomycotina</taxon>
        <taxon>Dothideomycetes</taxon>
        <taxon>Dothideomycetidae</taxon>
        <taxon>Mycosphaerellales</taxon>
        <taxon>Mycosphaerellaceae</taxon>
        <taxon>Pseudocercospora</taxon>
    </lineage>
</organism>
<feature type="compositionally biased region" description="Polar residues" evidence="1">
    <location>
        <begin position="154"/>
        <end position="163"/>
    </location>
</feature>
<proteinExistence type="predicted"/>
<feature type="region of interest" description="Disordered" evidence="1">
    <location>
        <begin position="154"/>
        <end position="201"/>
    </location>
</feature>
<evidence type="ECO:0000256" key="1">
    <source>
        <dbReference type="SAM" id="MobiDB-lite"/>
    </source>
</evidence>
<evidence type="ECO:0000313" key="3">
    <source>
        <dbReference type="Proteomes" id="UP000070133"/>
    </source>
</evidence>
<dbReference type="OrthoDB" id="10621312at2759"/>
<dbReference type="Proteomes" id="UP000070133">
    <property type="component" value="Unassembled WGS sequence"/>
</dbReference>
<sequence>MPAAVFRYVFGINVAPETVCQATKLAATSRFFFVTLDTTFSPTIQAIQRRCPPQRRIRHKTKIGQHPPARWKMAFVQTPLRHLPAAKEEVAVEEGVAFPSLPAQLPARSYANATKTATKQDQLRAGAGAPTQSGHCLLIATSTLPRATLTLSAATSPGHSQGIPQYQNRQPQYQSQSYLAPGPYSSQYGQQPAGMNRGYSGMQATETGRRQLGRDGPLQVARGGHQSL</sequence>
<feature type="region of interest" description="Disordered" evidence="1">
    <location>
        <begin position="209"/>
        <end position="228"/>
    </location>
</feature>
<dbReference type="EMBL" id="LFZN01000174">
    <property type="protein sequence ID" value="KXS96449.1"/>
    <property type="molecule type" value="Genomic_DNA"/>
</dbReference>
<feature type="compositionally biased region" description="Low complexity" evidence="1">
    <location>
        <begin position="164"/>
        <end position="178"/>
    </location>
</feature>
<name>A0A139H252_9PEZI</name>
<comment type="caution">
    <text evidence="2">The sequence shown here is derived from an EMBL/GenBank/DDBJ whole genome shotgun (WGS) entry which is preliminary data.</text>
</comment>
<reference evidence="2 3" key="1">
    <citation type="submission" date="2015-07" db="EMBL/GenBank/DDBJ databases">
        <title>Comparative genomics of the Sigatoka disease complex on banana suggests a link between parallel evolutionary changes in Pseudocercospora fijiensis and Pseudocercospora eumusae and increased virulence on the banana host.</title>
        <authorList>
            <person name="Chang T.-C."/>
            <person name="Salvucci A."/>
            <person name="Crous P.W."/>
            <person name="Stergiopoulos I."/>
        </authorList>
    </citation>
    <scope>NUCLEOTIDE SEQUENCE [LARGE SCALE GENOMIC DNA]</scope>
    <source>
        <strain evidence="2 3">CBS 114824</strain>
    </source>
</reference>
<dbReference type="AlphaFoldDB" id="A0A139H252"/>
<accession>A0A139H252</accession>
<gene>
    <name evidence="2" type="ORF">AC578_3246</name>
</gene>
<protein>
    <submittedName>
        <fullName evidence="2">Uncharacterized protein</fullName>
    </submittedName>
</protein>
<keyword evidence="3" id="KW-1185">Reference proteome</keyword>
<evidence type="ECO:0000313" key="2">
    <source>
        <dbReference type="EMBL" id="KXS96449.1"/>
    </source>
</evidence>